<evidence type="ECO:0000256" key="5">
    <source>
        <dbReference type="ARBA" id="ARBA00022553"/>
    </source>
</evidence>
<evidence type="ECO:0000256" key="8">
    <source>
        <dbReference type="ARBA" id="ARBA00022741"/>
    </source>
</evidence>
<dbReference type="SUPFAM" id="SSF55874">
    <property type="entry name" value="ATPase domain of HSP90 chaperone/DNA topoisomerase II/histidine kinase"/>
    <property type="match status" value="1"/>
</dbReference>
<dbReference type="SMART" id="SM00387">
    <property type="entry name" value="HATPase_c"/>
    <property type="match status" value="1"/>
</dbReference>
<protein>
    <recommendedName>
        <fullName evidence="3">histidine kinase</fullName>
        <ecNumber evidence="3">2.7.13.3</ecNumber>
    </recommendedName>
</protein>
<dbReference type="PROSITE" id="PS50885">
    <property type="entry name" value="HAMP"/>
    <property type="match status" value="1"/>
</dbReference>
<reference evidence="18" key="1">
    <citation type="submission" date="2016-10" db="EMBL/GenBank/DDBJ databases">
        <authorList>
            <person name="Varghese N."/>
            <person name="Submissions S."/>
        </authorList>
    </citation>
    <scope>NUCLEOTIDE SEQUENCE [LARGE SCALE GENOMIC DNA]</scope>
    <source>
        <strain evidence="18">DSM 26542</strain>
    </source>
</reference>
<dbReference type="PANTHER" id="PTHR45528">
    <property type="entry name" value="SENSOR HISTIDINE KINASE CPXA"/>
    <property type="match status" value="1"/>
</dbReference>
<keyword evidence="11 14" id="KW-1133">Transmembrane helix</keyword>
<dbReference type="GO" id="GO:0005886">
    <property type="term" value="C:plasma membrane"/>
    <property type="evidence" value="ECO:0007669"/>
    <property type="project" value="UniProtKB-SubCell"/>
</dbReference>
<feature type="transmembrane region" description="Helical" evidence="14">
    <location>
        <begin position="158"/>
        <end position="177"/>
    </location>
</feature>
<dbReference type="InterPro" id="IPR004358">
    <property type="entry name" value="Sig_transdc_His_kin-like_C"/>
</dbReference>
<dbReference type="CDD" id="cd06225">
    <property type="entry name" value="HAMP"/>
    <property type="match status" value="1"/>
</dbReference>
<evidence type="ECO:0000313" key="18">
    <source>
        <dbReference type="Proteomes" id="UP000243887"/>
    </source>
</evidence>
<keyword evidence="18" id="KW-1185">Reference proteome</keyword>
<comment type="subcellular location">
    <subcellularLocation>
        <location evidence="2">Cell membrane</location>
        <topology evidence="2">Multi-pass membrane protein</topology>
    </subcellularLocation>
</comment>
<keyword evidence="10" id="KW-0067">ATP-binding</keyword>
<evidence type="ECO:0000256" key="4">
    <source>
        <dbReference type="ARBA" id="ARBA00022475"/>
    </source>
</evidence>
<evidence type="ECO:0000256" key="7">
    <source>
        <dbReference type="ARBA" id="ARBA00022692"/>
    </source>
</evidence>
<dbReference type="InterPro" id="IPR036890">
    <property type="entry name" value="HATPase_C_sf"/>
</dbReference>
<feature type="transmembrane region" description="Helical" evidence="14">
    <location>
        <begin position="7"/>
        <end position="28"/>
    </location>
</feature>
<dbReference type="SMART" id="SM00304">
    <property type="entry name" value="HAMP"/>
    <property type="match status" value="1"/>
</dbReference>
<dbReference type="Gene3D" id="6.10.340.10">
    <property type="match status" value="1"/>
</dbReference>
<comment type="catalytic activity">
    <reaction evidence="1">
        <text>ATP + protein L-histidine = ADP + protein N-phospho-L-histidine.</text>
        <dbReference type="EC" id="2.7.13.3"/>
    </reaction>
</comment>
<proteinExistence type="predicted"/>
<evidence type="ECO:0000256" key="14">
    <source>
        <dbReference type="SAM" id="Phobius"/>
    </source>
</evidence>
<evidence type="ECO:0000256" key="11">
    <source>
        <dbReference type="ARBA" id="ARBA00022989"/>
    </source>
</evidence>
<dbReference type="PRINTS" id="PR00344">
    <property type="entry name" value="BCTRLSENSOR"/>
</dbReference>
<dbReference type="EMBL" id="FORU01000014">
    <property type="protein sequence ID" value="SFJ72233.1"/>
    <property type="molecule type" value="Genomic_DNA"/>
</dbReference>
<dbReference type="SUPFAM" id="SSF158472">
    <property type="entry name" value="HAMP domain-like"/>
    <property type="match status" value="1"/>
</dbReference>
<evidence type="ECO:0000313" key="17">
    <source>
        <dbReference type="EMBL" id="SFJ72233.1"/>
    </source>
</evidence>
<feature type="domain" description="Histidine kinase" evidence="15">
    <location>
        <begin position="239"/>
        <end position="456"/>
    </location>
</feature>
<dbReference type="PANTHER" id="PTHR45528:SF1">
    <property type="entry name" value="SENSOR HISTIDINE KINASE CPXA"/>
    <property type="match status" value="1"/>
</dbReference>
<dbReference type="PROSITE" id="PS50109">
    <property type="entry name" value="HIS_KIN"/>
    <property type="match status" value="1"/>
</dbReference>
<dbReference type="InterPro" id="IPR003661">
    <property type="entry name" value="HisK_dim/P_dom"/>
</dbReference>
<dbReference type="InterPro" id="IPR003660">
    <property type="entry name" value="HAMP_dom"/>
</dbReference>
<dbReference type="EC" id="2.7.13.3" evidence="3"/>
<evidence type="ECO:0000259" key="16">
    <source>
        <dbReference type="PROSITE" id="PS50885"/>
    </source>
</evidence>
<evidence type="ECO:0000256" key="6">
    <source>
        <dbReference type="ARBA" id="ARBA00022679"/>
    </source>
</evidence>
<evidence type="ECO:0000256" key="13">
    <source>
        <dbReference type="ARBA" id="ARBA00023136"/>
    </source>
</evidence>
<feature type="domain" description="HAMP" evidence="16">
    <location>
        <begin position="178"/>
        <end position="231"/>
    </location>
</feature>
<evidence type="ECO:0000256" key="2">
    <source>
        <dbReference type="ARBA" id="ARBA00004651"/>
    </source>
</evidence>
<keyword evidence="9 17" id="KW-0418">Kinase</keyword>
<evidence type="ECO:0000259" key="15">
    <source>
        <dbReference type="PROSITE" id="PS50109"/>
    </source>
</evidence>
<evidence type="ECO:0000256" key="10">
    <source>
        <dbReference type="ARBA" id="ARBA00022840"/>
    </source>
</evidence>
<dbReference type="AlphaFoldDB" id="A0A1I3TP43"/>
<evidence type="ECO:0000256" key="12">
    <source>
        <dbReference type="ARBA" id="ARBA00023012"/>
    </source>
</evidence>
<dbReference type="GO" id="GO:0005524">
    <property type="term" value="F:ATP binding"/>
    <property type="evidence" value="ECO:0007669"/>
    <property type="project" value="UniProtKB-KW"/>
</dbReference>
<organism evidence="17 18">
    <name type="scientific">Myroides guanonis</name>
    <dbReference type="NCBI Taxonomy" id="1150112"/>
    <lineage>
        <taxon>Bacteria</taxon>
        <taxon>Pseudomonadati</taxon>
        <taxon>Bacteroidota</taxon>
        <taxon>Flavobacteriia</taxon>
        <taxon>Flavobacteriales</taxon>
        <taxon>Flavobacteriaceae</taxon>
        <taxon>Myroides</taxon>
    </lineage>
</organism>
<accession>A0A1I3TP43</accession>
<dbReference type="Pfam" id="PF00672">
    <property type="entry name" value="HAMP"/>
    <property type="match status" value="1"/>
</dbReference>
<evidence type="ECO:0000256" key="9">
    <source>
        <dbReference type="ARBA" id="ARBA00022777"/>
    </source>
</evidence>
<dbReference type="CDD" id="cd00082">
    <property type="entry name" value="HisKA"/>
    <property type="match status" value="1"/>
</dbReference>
<dbReference type="RefSeq" id="WP_090680286.1">
    <property type="nucleotide sequence ID" value="NZ_FORU01000014.1"/>
</dbReference>
<dbReference type="Pfam" id="PF00512">
    <property type="entry name" value="HisKA"/>
    <property type="match status" value="1"/>
</dbReference>
<dbReference type="InterPro" id="IPR003594">
    <property type="entry name" value="HATPase_dom"/>
</dbReference>
<name>A0A1I3TP43_9FLAO</name>
<sequence length="456" mass="52148">MKIRTRLTFLFTFLLAVLLLVLMGILYLTSSKSREVEFYGELKKEAVTKANLFLEAQVNPKTLHKIYQNNSQILNEVEVAVYDTSFHLLYHDAVEIDRVKETKEMIDKINQNGSLQFYQGNWQVIGILYNYQGDDYIVTATAYDEYGYNKQADLLKTILILCSLSILILFFVGRFFAGRALNPVKRMIDEVNNIKATSLDLRLASQKNKDELNALATTFNEMLNRLEQSFDSQKQFVSNISHELRTPLAAIITELEWAKDTERRKEEYQSSIQHALVDSKRIVKLSNSLLDFAKASYDASEIRFKTVRVDEVLLDACQQLQKSNPTYKFNINIGESLDSESLVSIEGNPYLLQVAFVNLLENACKFSKENQCHVYLNKEQSNLVLKFVDKGIGILTNDLDSIFIPFYRGKGKHFIEGNGIGLSLTKRIIELHKGTIEVQSKLEEGTTFIVKLPLVK</sequence>
<dbReference type="GO" id="GO:0000155">
    <property type="term" value="F:phosphorelay sensor kinase activity"/>
    <property type="evidence" value="ECO:0007669"/>
    <property type="project" value="InterPro"/>
</dbReference>
<dbReference type="InterPro" id="IPR005467">
    <property type="entry name" value="His_kinase_dom"/>
</dbReference>
<evidence type="ECO:0000256" key="3">
    <source>
        <dbReference type="ARBA" id="ARBA00012438"/>
    </source>
</evidence>
<dbReference type="OrthoDB" id="594725at2"/>
<gene>
    <name evidence="17" type="ORF">SAMN04487893_11445</name>
</gene>
<dbReference type="SUPFAM" id="SSF47384">
    <property type="entry name" value="Homodimeric domain of signal transducing histidine kinase"/>
    <property type="match status" value="1"/>
</dbReference>
<dbReference type="InterPro" id="IPR036097">
    <property type="entry name" value="HisK_dim/P_sf"/>
</dbReference>
<dbReference type="SMART" id="SM00388">
    <property type="entry name" value="HisKA"/>
    <property type="match status" value="1"/>
</dbReference>
<dbReference type="FunFam" id="1.10.287.130:FF:000001">
    <property type="entry name" value="Two-component sensor histidine kinase"/>
    <property type="match status" value="1"/>
</dbReference>
<dbReference type="Gene3D" id="3.30.565.10">
    <property type="entry name" value="Histidine kinase-like ATPase, C-terminal domain"/>
    <property type="match status" value="1"/>
</dbReference>
<dbReference type="InterPro" id="IPR050398">
    <property type="entry name" value="HssS/ArlS-like"/>
</dbReference>
<keyword evidence="7 14" id="KW-0812">Transmembrane</keyword>
<keyword evidence="5" id="KW-0597">Phosphoprotein</keyword>
<keyword evidence="4" id="KW-1003">Cell membrane</keyword>
<dbReference type="Pfam" id="PF02518">
    <property type="entry name" value="HATPase_c"/>
    <property type="match status" value="1"/>
</dbReference>
<dbReference type="STRING" id="1150112.SAMN04487893_11445"/>
<evidence type="ECO:0000256" key="1">
    <source>
        <dbReference type="ARBA" id="ARBA00000085"/>
    </source>
</evidence>
<keyword evidence="12" id="KW-0902">Two-component regulatory system</keyword>
<dbReference type="Gene3D" id="1.10.287.130">
    <property type="match status" value="1"/>
</dbReference>
<keyword evidence="8" id="KW-0547">Nucleotide-binding</keyword>
<dbReference type="Proteomes" id="UP000243887">
    <property type="component" value="Unassembled WGS sequence"/>
</dbReference>
<keyword evidence="6" id="KW-0808">Transferase</keyword>
<keyword evidence="13 14" id="KW-0472">Membrane</keyword>